<dbReference type="Pfam" id="PF03466">
    <property type="entry name" value="LysR_substrate"/>
    <property type="match status" value="1"/>
</dbReference>
<dbReference type="Gene3D" id="1.10.10.10">
    <property type="entry name" value="Winged helix-like DNA-binding domain superfamily/Winged helix DNA-binding domain"/>
    <property type="match status" value="1"/>
</dbReference>
<dbReference type="PANTHER" id="PTHR30419">
    <property type="entry name" value="HTH-TYPE TRANSCRIPTIONAL REGULATOR YBHD"/>
    <property type="match status" value="1"/>
</dbReference>
<dbReference type="InterPro" id="IPR036390">
    <property type="entry name" value="WH_DNA-bd_sf"/>
</dbReference>
<keyword evidence="2" id="KW-0805">Transcription regulation</keyword>
<dbReference type="KEGG" id="bgp:BGL_2c05280"/>
<dbReference type="InterPro" id="IPR036388">
    <property type="entry name" value="WH-like_DNA-bd_sf"/>
</dbReference>
<protein>
    <submittedName>
        <fullName evidence="6">Transcriptional regulator, LysR family</fullName>
    </submittedName>
</protein>
<keyword evidence="4" id="KW-0804">Transcription</keyword>
<evidence type="ECO:0000259" key="5">
    <source>
        <dbReference type="PROSITE" id="PS50931"/>
    </source>
</evidence>
<evidence type="ECO:0000256" key="4">
    <source>
        <dbReference type="ARBA" id="ARBA00023163"/>
    </source>
</evidence>
<dbReference type="EMBL" id="CP002581">
    <property type="protein sequence ID" value="AJK48612.1"/>
    <property type="molecule type" value="Genomic_DNA"/>
</dbReference>
<accession>A0A0B6RTD4</accession>
<dbReference type="AlphaFoldDB" id="A0A0B6RTD4"/>
<dbReference type="InterPro" id="IPR000847">
    <property type="entry name" value="LysR_HTH_N"/>
</dbReference>
<name>A0A0B6RTD4_BURPL</name>
<reference evidence="7" key="1">
    <citation type="submission" date="2011-03" db="EMBL/GenBank/DDBJ databases">
        <authorList>
            <person name="Voget S."/>
            <person name="Streit W.R."/>
            <person name="Jaeger K.E."/>
            <person name="Daniel R."/>
        </authorList>
    </citation>
    <scope>NUCLEOTIDE SEQUENCE [LARGE SCALE GENOMIC DNA]</scope>
    <source>
        <strain evidence="7">PG1</strain>
    </source>
</reference>
<dbReference type="SUPFAM" id="SSF46785">
    <property type="entry name" value="Winged helix' DNA-binding domain"/>
    <property type="match status" value="1"/>
</dbReference>
<dbReference type="InterPro" id="IPR005119">
    <property type="entry name" value="LysR_subst-bd"/>
</dbReference>
<dbReference type="HOGENOM" id="CLU_039613_6_0_4"/>
<gene>
    <name evidence="6" type="ORF">BGL_2c05280</name>
</gene>
<dbReference type="Pfam" id="PF00126">
    <property type="entry name" value="HTH_1"/>
    <property type="match status" value="1"/>
</dbReference>
<dbReference type="InterPro" id="IPR050950">
    <property type="entry name" value="HTH-type_LysR_regulators"/>
</dbReference>
<reference evidence="6 7" key="2">
    <citation type="journal article" date="2016" name="Appl. Microbiol. Biotechnol.">
        <title>Mutations improving production and secretion of extracellular lipase by Burkholderia glumae PG1.</title>
        <authorList>
            <person name="Knapp A."/>
            <person name="Voget S."/>
            <person name="Gao R."/>
            <person name="Zaburannyi N."/>
            <person name="Krysciak D."/>
            <person name="Breuer M."/>
            <person name="Hauer B."/>
            <person name="Streit W.R."/>
            <person name="Muller R."/>
            <person name="Daniel R."/>
            <person name="Jaeger K.E."/>
        </authorList>
    </citation>
    <scope>NUCLEOTIDE SEQUENCE [LARGE SCALE GENOMIC DNA]</scope>
    <source>
        <strain evidence="6 7">PG1</strain>
    </source>
</reference>
<keyword evidence="7" id="KW-1185">Reference proteome</keyword>
<dbReference type="GO" id="GO:0003700">
    <property type="term" value="F:DNA-binding transcription factor activity"/>
    <property type="evidence" value="ECO:0007669"/>
    <property type="project" value="InterPro"/>
</dbReference>
<dbReference type="GO" id="GO:0005829">
    <property type="term" value="C:cytosol"/>
    <property type="evidence" value="ECO:0007669"/>
    <property type="project" value="TreeGrafter"/>
</dbReference>
<proteinExistence type="inferred from homology"/>
<dbReference type="GO" id="GO:0003677">
    <property type="term" value="F:DNA binding"/>
    <property type="evidence" value="ECO:0007669"/>
    <property type="project" value="UniProtKB-KW"/>
</dbReference>
<feature type="domain" description="HTH lysR-type" evidence="5">
    <location>
        <begin position="17"/>
        <end position="74"/>
    </location>
</feature>
<evidence type="ECO:0000256" key="2">
    <source>
        <dbReference type="ARBA" id="ARBA00023015"/>
    </source>
</evidence>
<evidence type="ECO:0000256" key="3">
    <source>
        <dbReference type="ARBA" id="ARBA00023125"/>
    </source>
</evidence>
<dbReference type="SUPFAM" id="SSF53850">
    <property type="entry name" value="Periplasmic binding protein-like II"/>
    <property type="match status" value="1"/>
</dbReference>
<comment type="similarity">
    <text evidence="1">Belongs to the LysR transcriptional regulatory family.</text>
</comment>
<dbReference type="Gene3D" id="3.40.190.290">
    <property type="match status" value="1"/>
</dbReference>
<keyword evidence="3" id="KW-0238">DNA-binding</keyword>
<dbReference type="Proteomes" id="UP000031838">
    <property type="component" value="Chromosome 2"/>
</dbReference>
<evidence type="ECO:0000313" key="7">
    <source>
        <dbReference type="Proteomes" id="UP000031838"/>
    </source>
</evidence>
<evidence type="ECO:0000313" key="6">
    <source>
        <dbReference type="EMBL" id="AJK48612.1"/>
    </source>
</evidence>
<dbReference type="PROSITE" id="PS50931">
    <property type="entry name" value="HTH_LYSR"/>
    <property type="match status" value="1"/>
</dbReference>
<evidence type="ECO:0000256" key="1">
    <source>
        <dbReference type="ARBA" id="ARBA00009437"/>
    </source>
</evidence>
<organism evidence="6 7">
    <name type="scientific">Burkholderia plantarii</name>
    <dbReference type="NCBI Taxonomy" id="41899"/>
    <lineage>
        <taxon>Bacteria</taxon>
        <taxon>Pseudomonadati</taxon>
        <taxon>Pseudomonadota</taxon>
        <taxon>Betaproteobacteria</taxon>
        <taxon>Burkholderiales</taxon>
        <taxon>Burkholderiaceae</taxon>
        <taxon>Burkholderia</taxon>
    </lineage>
</organism>
<sequence>MFYTGRTEKPYGKFMRPISQTFRCFDEVVRRGSIRKAAEALHLTAAAVHQQILNLEEQVGSPLFDRLPRGMQLTTAGEIIIAAVRRSQRDFDNAMTQVEDLRSLRRGHVNLAVSPSSAEQLVPDAIQAAMKRYPGVTYSVRSGNGESILKWVETGEADIGYGLRRKPPLGVVEVRAFAQHLGLVTPPGHPLTKLQRRPRLRECLDYPLILMTPDTELRLMVDQIDHRERRKARPLVETSSVSMVRRLVADGMGIGFLIAENVAEDVARRKLAWTPLADTGAQSFSCLYQRSDLTTTVAMSMFLQFLGQAIETINDHFHAATQPARKRGTRAT</sequence>